<reference evidence="2" key="4">
    <citation type="submission" date="2019-03" db="UniProtKB">
        <authorList>
            <consortium name="EnsemblPlants"/>
        </authorList>
    </citation>
    <scope>IDENTIFICATION</scope>
</reference>
<dbReference type="Gramene" id="AET5Gv20021900.18">
    <property type="protein sequence ID" value="AET5Gv20021900.18"/>
    <property type="gene ID" value="AET5Gv20021900"/>
</dbReference>
<feature type="region of interest" description="Disordered" evidence="1">
    <location>
        <begin position="39"/>
        <end position="68"/>
    </location>
</feature>
<organism evidence="2 3">
    <name type="scientific">Aegilops tauschii subsp. strangulata</name>
    <name type="common">Goatgrass</name>
    <dbReference type="NCBI Taxonomy" id="200361"/>
    <lineage>
        <taxon>Eukaryota</taxon>
        <taxon>Viridiplantae</taxon>
        <taxon>Streptophyta</taxon>
        <taxon>Embryophyta</taxon>
        <taxon>Tracheophyta</taxon>
        <taxon>Spermatophyta</taxon>
        <taxon>Magnoliopsida</taxon>
        <taxon>Liliopsida</taxon>
        <taxon>Poales</taxon>
        <taxon>Poaceae</taxon>
        <taxon>BOP clade</taxon>
        <taxon>Pooideae</taxon>
        <taxon>Triticodae</taxon>
        <taxon>Triticeae</taxon>
        <taxon>Triticinae</taxon>
        <taxon>Aegilops</taxon>
    </lineage>
</organism>
<keyword evidence="3" id="KW-1185">Reference proteome</keyword>
<dbReference type="AlphaFoldDB" id="A0A453JFX2"/>
<evidence type="ECO:0000256" key="1">
    <source>
        <dbReference type="SAM" id="MobiDB-lite"/>
    </source>
</evidence>
<evidence type="ECO:0000313" key="3">
    <source>
        <dbReference type="Proteomes" id="UP000015105"/>
    </source>
</evidence>
<protein>
    <submittedName>
        <fullName evidence="2">Uncharacterized protein</fullName>
    </submittedName>
</protein>
<feature type="compositionally biased region" description="Gly residues" evidence="1">
    <location>
        <begin position="46"/>
        <end position="60"/>
    </location>
</feature>
<reference evidence="3" key="1">
    <citation type="journal article" date="2014" name="Science">
        <title>Ancient hybridizations among the ancestral genomes of bread wheat.</title>
        <authorList>
            <consortium name="International Wheat Genome Sequencing Consortium,"/>
            <person name="Marcussen T."/>
            <person name="Sandve S.R."/>
            <person name="Heier L."/>
            <person name="Spannagl M."/>
            <person name="Pfeifer M."/>
            <person name="Jakobsen K.S."/>
            <person name="Wulff B.B."/>
            <person name="Steuernagel B."/>
            <person name="Mayer K.F."/>
            <person name="Olsen O.A."/>
        </authorList>
    </citation>
    <scope>NUCLEOTIDE SEQUENCE [LARGE SCALE GENOMIC DNA]</scope>
    <source>
        <strain evidence="3">cv. AL8/78</strain>
    </source>
</reference>
<reference evidence="2" key="5">
    <citation type="journal article" date="2021" name="G3 (Bethesda)">
        <title>Aegilops tauschii genome assembly Aet v5.0 features greater sequence contiguity and improved annotation.</title>
        <authorList>
            <person name="Wang L."/>
            <person name="Zhu T."/>
            <person name="Rodriguez J.C."/>
            <person name="Deal K.R."/>
            <person name="Dubcovsky J."/>
            <person name="McGuire P.E."/>
            <person name="Lux T."/>
            <person name="Spannagl M."/>
            <person name="Mayer K.F.X."/>
            <person name="Baldrich P."/>
            <person name="Meyers B.C."/>
            <person name="Huo N."/>
            <person name="Gu Y.Q."/>
            <person name="Zhou H."/>
            <person name="Devos K.M."/>
            <person name="Bennetzen J.L."/>
            <person name="Unver T."/>
            <person name="Budak H."/>
            <person name="Gulick P.J."/>
            <person name="Galiba G."/>
            <person name="Kalapos B."/>
            <person name="Nelson D.R."/>
            <person name="Li P."/>
            <person name="You F.M."/>
            <person name="Luo M.C."/>
            <person name="Dvorak J."/>
        </authorList>
    </citation>
    <scope>NUCLEOTIDE SEQUENCE [LARGE SCALE GENOMIC DNA]</scope>
    <source>
        <strain evidence="2">cv. AL8/78</strain>
    </source>
</reference>
<accession>A0A453JFX2</accession>
<reference evidence="3" key="2">
    <citation type="journal article" date="2017" name="Nat. Plants">
        <title>The Aegilops tauschii genome reveals multiple impacts of transposons.</title>
        <authorList>
            <person name="Zhao G."/>
            <person name="Zou C."/>
            <person name="Li K."/>
            <person name="Wang K."/>
            <person name="Li T."/>
            <person name="Gao L."/>
            <person name="Zhang X."/>
            <person name="Wang H."/>
            <person name="Yang Z."/>
            <person name="Liu X."/>
            <person name="Jiang W."/>
            <person name="Mao L."/>
            <person name="Kong X."/>
            <person name="Jiao Y."/>
            <person name="Jia J."/>
        </authorList>
    </citation>
    <scope>NUCLEOTIDE SEQUENCE [LARGE SCALE GENOMIC DNA]</scope>
    <source>
        <strain evidence="3">cv. AL8/78</strain>
    </source>
</reference>
<dbReference type="Proteomes" id="UP000015105">
    <property type="component" value="Chromosome 5D"/>
</dbReference>
<dbReference type="EnsemblPlants" id="AET5Gv20021900.18">
    <property type="protein sequence ID" value="AET5Gv20021900.18"/>
    <property type="gene ID" value="AET5Gv20021900"/>
</dbReference>
<reference evidence="2" key="3">
    <citation type="journal article" date="2017" name="Nature">
        <title>Genome sequence of the progenitor of the wheat D genome Aegilops tauschii.</title>
        <authorList>
            <person name="Luo M.C."/>
            <person name="Gu Y.Q."/>
            <person name="Puiu D."/>
            <person name="Wang H."/>
            <person name="Twardziok S.O."/>
            <person name="Deal K.R."/>
            <person name="Huo N."/>
            <person name="Zhu T."/>
            <person name="Wang L."/>
            <person name="Wang Y."/>
            <person name="McGuire P.E."/>
            <person name="Liu S."/>
            <person name="Long H."/>
            <person name="Ramasamy R.K."/>
            <person name="Rodriguez J.C."/>
            <person name="Van S.L."/>
            <person name="Yuan L."/>
            <person name="Wang Z."/>
            <person name="Xia Z."/>
            <person name="Xiao L."/>
            <person name="Anderson O.D."/>
            <person name="Ouyang S."/>
            <person name="Liang Y."/>
            <person name="Zimin A.V."/>
            <person name="Pertea G."/>
            <person name="Qi P."/>
            <person name="Bennetzen J.L."/>
            <person name="Dai X."/>
            <person name="Dawson M.W."/>
            <person name="Muller H.G."/>
            <person name="Kugler K."/>
            <person name="Rivarola-Duarte L."/>
            <person name="Spannagl M."/>
            <person name="Mayer K.F.X."/>
            <person name="Lu F.H."/>
            <person name="Bevan M.W."/>
            <person name="Leroy P."/>
            <person name="Li P."/>
            <person name="You F.M."/>
            <person name="Sun Q."/>
            <person name="Liu Z."/>
            <person name="Lyons E."/>
            <person name="Wicker T."/>
            <person name="Salzberg S.L."/>
            <person name="Devos K.M."/>
            <person name="Dvorak J."/>
        </authorList>
    </citation>
    <scope>NUCLEOTIDE SEQUENCE [LARGE SCALE GENOMIC DNA]</scope>
    <source>
        <strain evidence="2">cv. AL8/78</strain>
    </source>
</reference>
<sequence length="151" mass="17013">YGRGVPAWSVVCGEDQAGQRGDQAGVERTRLVRRGPNWERRRRRPGWGGGDQIGSGGDQTGQGRRGRDWRRGLLVDGLVAGGGGGRRRWLAWRRKTTTLSDNSRFQIRGIFVLLFIFTLSEISPSYNYFGTEGVICMLVCVLQQSRYYFVI</sequence>
<name>A0A453JFX2_AEGTS</name>
<evidence type="ECO:0000313" key="2">
    <source>
        <dbReference type="EnsemblPlants" id="AET5Gv20021900.18"/>
    </source>
</evidence>
<proteinExistence type="predicted"/>